<dbReference type="EMBL" id="CP002859">
    <property type="protein sequence ID" value="AEI50270.1"/>
    <property type="molecule type" value="Genomic_DNA"/>
</dbReference>
<protein>
    <submittedName>
        <fullName evidence="3">Uncharacterized protein</fullName>
    </submittedName>
</protein>
<keyword evidence="2" id="KW-0472">Membrane</keyword>
<keyword evidence="1" id="KW-0175">Coiled coil</keyword>
<feature type="coiled-coil region" evidence="1">
    <location>
        <begin position="562"/>
        <end position="610"/>
    </location>
</feature>
<evidence type="ECO:0000256" key="1">
    <source>
        <dbReference type="SAM" id="Coils"/>
    </source>
</evidence>
<sequence>MTKTLPKEIASLIHHIALNEHGWWDKTIQRLIISALGSVENKQLTTENILKFVKDNYDTHIDIDKIKRQLEKLCSSKAILKSSNDVFVLSESELNSFKNDISKFEETEEKVKIEFLEIIKRECNREEQSKITWELFNNELLIPILYEFGAKTYELITGQGIKLESNHRFKRFLSKFPTERHVIIKDAIIDFLNPQNPLVRGFVLRKLNAYFFLEAIKLPGSAINKINLASKKQVNFKVFVDTNFLFSFLGLHENPSNEAAKTLLDTIERISNKVKIKLYIAPLTIEETQKVIKNEEQKLKNLRPTQILSNVAVNHLSNGFAKKYFEECNKNGKSIKASDYFEPYLNNLVKVLREKGVEIYNDNKFQNYTTDQRVIDDIIDQKELEETQFKSKPHLQKSYEKLEHDFVLWHFVNDLRPNYVESADEAGSFITTVDFRFINFDTSKRKKNRLKIPVCIHPTNLIQILQLWIPRDENFDIAVLSNLRFPFLFTEFDAVTELTTIRIIEQLSRYENINDLKEDTVTSILFNQALRQKIQLNDDKIKDPILVKDAIIEEVKIHKLLVEDKNRQVEQLDGEVKEKESIVADLSIGKSKVEQINSELTERIVKLENEKRLENKFHSDREQWQSKKEFYLLKKWDELPKRKWYLPNFIFGVLFVIVLLFVLYRQFHTETFFSILVSGTLFIFGTIALSFFNRDKITNSFLYNFRTEKYRKDKMIEFEKDFLKDNPEPQRVNYTEIK</sequence>
<dbReference type="AlphaFoldDB" id="A0A7U3ZN44"/>
<feature type="transmembrane region" description="Helical" evidence="2">
    <location>
        <begin position="671"/>
        <end position="692"/>
    </location>
</feature>
<gene>
    <name evidence="3" type="ordered locus">Runsl_3914</name>
</gene>
<reference evidence="3 4" key="2">
    <citation type="journal article" date="2012" name="Stand. Genomic Sci.">
        <title>Complete genome sequence of the aquatic bacterium Runella slithyformis type strain (LSU 4(T)).</title>
        <authorList>
            <person name="Copeland A."/>
            <person name="Zhang X."/>
            <person name="Misra M."/>
            <person name="Lapidus A."/>
            <person name="Nolan M."/>
            <person name="Lucas S."/>
            <person name="Deshpande S."/>
            <person name="Cheng J.F."/>
            <person name="Tapia R."/>
            <person name="Goodwin L.A."/>
            <person name="Pitluck S."/>
            <person name="Liolios K."/>
            <person name="Pagani I."/>
            <person name="Ivanova N."/>
            <person name="Mikhailova N."/>
            <person name="Pati A."/>
            <person name="Chen A."/>
            <person name="Palaniappan K."/>
            <person name="Land M."/>
            <person name="Hauser L."/>
            <person name="Pan C."/>
            <person name="Jeffries C.D."/>
            <person name="Detter J.C."/>
            <person name="Brambilla E.M."/>
            <person name="Rohde M."/>
            <person name="Djao O.D."/>
            <person name="Goker M."/>
            <person name="Sikorski J."/>
            <person name="Tindall B.J."/>
            <person name="Woyke T."/>
            <person name="Bristow J."/>
            <person name="Eisen J.A."/>
            <person name="Markowitz V."/>
            <person name="Hugenholtz P."/>
            <person name="Kyrpides N.C."/>
            <person name="Klenk H.P."/>
            <person name="Mavromatis K."/>
        </authorList>
    </citation>
    <scope>NUCLEOTIDE SEQUENCE [LARGE SCALE GENOMIC DNA]</scope>
    <source>
        <strain evidence="4">ATCC 29530 / DSM 19594 / LMG 11500 / NCIMB 11436 / LSU 4</strain>
    </source>
</reference>
<name>A0A7U3ZN44_RUNSL</name>
<dbReference type="RefSeq" id="WP_013929573.1">
    <property type="nucleotide sequence ID" value="NC_015703.1"/>
</dbReference>
<keyword evidence="4" id="KW-1185">Reference proteome</keyword>
<reference evidence="4" key="1">
    <citation type="submission" date="2011-06" db="EMBL/GenBank/DDBJ databases">
        <title>The complete genome of chromosome of Runella slithyformis DSM 19594.</title>
        <authorList>
            <consortium name="US DOE Joint Genome Institute (JGI-PGF)"/>
            <person name="Lucas S."/>
            <person name="Han J."/>
            <person name="Lapidus A."/>
            <person name="Bruce D."/>
            <person name="Goodwin L."/>
            <person name="Pitluck S."/>
            <person name="Peters L."/>
            <person name="Kyrpides N."/>
            <person name="Mavromatis K."/>
            <person name="Ivanova N."/>
            <person name="Ovchinnikova G."/>
            <person name="Zhang X."/>
            <person name="Misra M."/>
            <person name="Detter J.C."/>
            <person name="Tapia R."/>
            <person name="Han C."/>
            <person name="Land M."/>
            <person name="Hauser L."/>
            <person name="Markowitz V."/>
            <person name="Cheng J.-F."/>
            <person name="Hugenholtz P."/>
            <person name="Woyke T."/>
            <person name="Wu D."/>
            <person name="Tindall B."/>
            <person name="Faehrich R."/>
            <person name="Brambilla E."/>
            <person name="Klenk H.-P."/>
            <person name="Eisen J.A."/>
        </authorList>
    </citation>
    <scope>NUCLEOTIDE SEQUENCE [LARGE SCALE GENOMIC DNA]</scope>
    <source>
        <strain evidence="4">ATCC 29530 / DSM 19594 / LMG 11500 / NCIMB 11436 / LSU 4</strain>
    </source>
</reference>
<dbReference type="Proteomes" id="UP000000493">
    <property type="component" value="Chromosome"/>
</dbReference>
<evidence type="ECO:0000256" key="2">
    <source>
        <dbReference type="SAM" id="Phobius"/>
    </source>
</evidence>
<evidence type="ECO:0000313" key="3">
    <source>
        <dbReference type="EMBL" id="AEI50270.1"/>
    </source>
</evidence>
<accession>A0A7U3ZN44</accession>
<proteinExistence type="predicted"/>
<evidence type="ECO:0000313" key="4">
    <source>
        <dbReference type="Proteomes" id="UP000000493"/>
    </source>
</evidence>
<feature type="transmembrane region" description="Helical" evidence="2">
    <location>
        <begin position="644"/>
        <end position="665"/>
    </location>
</feature>
<keyword evidence="2" id="KW-0812">Transmembrane</keyword>
<organism evidence="3 4">
    <name type="scientific">Runella slithyformis (strain ATCC 29530 / DSM 19594 / LMG 11500 / NCIMB 11436 / LSU 4)</name>
    <dbReference type="NCBI Taxonomy" id="761193"/>
    <lineage>
        <taxon>Bacteria</taxon>
        <taxon>Pseudomonadati</taxon>
        <taxon>Bacteroidota</taxon>
        <taxon>Cytophagia</taxon>
        <taxon>Cytophagales</taxon>
        <taxon>Spirosomataceae</taxon>
        <taxon>Runella</taxon>
    </lineage>
</organism>
<keyword evidence="2" id="KW-1133">Transmembrane helix</keyword>
<dbReference type="KEGG" id="rsi:Runsl_3914"/>